<organism evidence="2 3">
    <name type="scientific">Clostridium botulinum</name>
    <dbReference type="NCBI Taxonomy" id="1491"/>
    <lineage>
        <taxon>Bacteria</taxon>
        <taxon>Bacillati</taxon>
        <taxon>Bacillota</taxon>
        <taxon>Clostridia</taxon>
        <taxon>Eubacteriales</taxon>
        <taxon>Clostridiaceae</taxon>
        <taxon>Clostridium</taxon>
    </lineage>
</organism>
<proteinExistence type="predicted"/>
<dbReference type="Pfam" id="PF00668">
    <property type="entry name" value="Condensation"/>
    <property type="match status" value="1"/>
</dbReference>
<dbReference type="InterPro" id="IPR010060">
    <property type="entry name" value="NRPS_synth"/>
</dbReference>
<evidence type="ECO:0000259" key="1">
    <source>
        <dbReference type="Pfam" id="PF00668"/>
    </source>
</evidence>
<reference evidence="2 3" key="1">
    <citation type="submission" date="2019-04" db="EMBL/GenBank/DDBJ databases">
        <title>Genome sequencing of Clostridium botulinum Groups I-IV and Clostridium butyricum.</title>
        <authorList>
            <person name="Brunt J."/>
            <person name="Van Vliet A.H.M."/>
            <person name="Stringer S.C."/>
            <person name="Carter A.T."/>
            <person name="Peck M.W."/>
        </authorList>
    </citation>
    <scope>NUCLEOTIDE SEQUENCE [LARGE SCALE GENOMIC DNA]</scope>
    <source>
        <strain evidence="2 3">IFR 18/037</strain>
    </source>
</reference>
<dbReference type="Gene3D" id="3.30.559.30">
    <property type="entry name" value="Nonribosomal peptide synthetase, condensation domain"/>
    <property type="match status" value="1"/>
</dbReference>
<accession>A0A846IYP9</accession>
<comment type="caution">
    <text evidence="2">The sequence shown here is derived from an EMBL/GenBank/DDBJ whole genome shotgun (WGS) entry which is preliminary data.</text>
</comment>
<evidence type="ECO:0000313" key="3">
    <source>
        <dbReference type="Proteomes" id="UP000478995"/>
    </source>
</evidence>
<protein>
    <recommendedName>
        <fullName evidence="1">Condensation domain-containing protein</fullName>
    </recommendedName>
</protein>
<name>A0A846IYP9_CLOBO</name>
<dbReference type="EMBL" id="SWOY01000035">
    <property type="protein sequence ID" value="NFG18875.1"/>
    <property type="molecule type" value="Genomic_DNA"/>
</dbReference>
<evidence type="ECO:0000313" key="2">
    <source>
        <dbReference type="EMBL" id="NFG18875.1"/>
    </source>
</evidence>
<feature type="non-terminal residue" evidence="2">
    <location>
        <position position="1"/>
    </location>
</feature>
<gene>
    <name evidence="2" type="ORF">FC794_19390</name>
</gene>
<dbReference type="NCBIfam" id="TIGR01720">
    <property type="entry name" value="NRPS-para261"/>
    <property type="match status" value="1"/>
</dbReference>
<feature type="domain" description="Condensation" evidence="1">
    <location>
        <begin position="8"/>
        <end position="77"/>
    </location>
</feature>
<dbReference type="InterPro" id="IPR001242">
    <property type="entry name" value="Condensation_dom"/>
</dbReference>
<sequence>PIGQSMSLNSENTYCLNINGMISNGVLNMNFGYNSKEYNEETIKEISNNYKNNLVNIINHCIEKDGQEQTPSDLGDSTLSIEELEFLTEQYLTTE</sequence>
<dbReference type="AlphaFoldDB" id="A0A846IYP9"/>
<dbReference type="Proteomes" id="UP000478995">
    <property type="component" value="Unassembled WGS sequence"/>
</dbReference>
<dbReference type="GO" id="GO:0003824">
    <property type="term" value="F:catalytic activity"/>
    <property type="evidence" value="ECO:0007669"/>
    <property type="project" value="InterPro"/>
</dbReference>